<feature type="transmembrane region" description="Helical" evidence="1">
    <location>
        <begin position="406"/>
        <end position="426"/>
    </location>
</feature>
<dbReference type="PANTHER" id="PTHR36178">
    <property type="entry name" value="SLR0625 PROTEIN"/>
    <property type="match status" value="1"/>
</dbReference>
<proteinExistence type="predicted"/>
<reference evidence="2 3" key="1">
    <citation type="journal article" date="2007" name="PLoS Genet.">
        <title>Patterns and implications of gene gain and loss in the evolution of Prochlorococcus.</title>
        <authorList>
            <person name="Kettler G.C."/>
            <person name="Martiny A.C."/>
            <person name="Huang K."/>
            <person name="Zucker J."/>
            <person name="Coleman M.L."/>
            <person name="Rodrigue S."/>
            <person name="Chen F."/>
            <person name="Lapidus A."/>
            <person name="Ferriera S."/>
            <person name="Johnson J."/>
            <person name="Steglich C."/>
            <person name="Church G.M."/>
            <person name="Richardson P."/>
            <person name="Chisholm S.W."/>
        </authorList>
    </citation>
    <scope>NUCLEOTIDE SEQUENCE [LARGE SCALE GENOMIC DNA]</scope>
    <source>
        <strain evidence="3">MIT 9211</strain>
    </source>
</reference>
<feature type="transmembrane region" description="Helical" evidence="1">
    <location>
        <begin position="312"/>
        <end position="331"/>
    </location>
</feature>
<feature type="transmembrane region" description="Helical" evidence="1">
    <location>
        <begin position="274"/>
        <end position="292"/>
    </location>
</feature>
<organism evidence="2 3">
    <name type="scientific">Prochlorococcus marinus (strain MIT 9211)</name>
    <dbReference type="NCBI Taxonomy" id="93059"/>
    <lineage>
        <taxon>Bacteria</taxon>
        <taxon>Bacillati</taxon>
        <taxon>Cyanobacteriota</taxon>
        <taxon>Cyanophyceae</taxon>
        <taxon>Synechococcales</taxon>
        <taxon>Prochlorococcaceae</taxon>
        <taxon>Prochlorococcus</taxon>
    </lineage>
</organism>
<feature type="transmembrane region" description="Helical" evidence="1">
    <location>
        <begin position="49"/>
        <end position="72"/>
    </location>
</feature>
<dbReference type="STRING" id="93059.P9211_07361"/>
<dbReference type="GO" id="GO:0015501">
    <property type="term" value="F:glutamate:sodium symporter activity"/>
    <property type="evidence" value="ECO:0007669"/>
    <property type="project" value="InterPro"/>
</dbReference>
<evidence type="ECO:0000256" key="1">
    <source>
        <dbReference type="SAM" id="Phobius"/>
    </source>
</evidence>
<dbReference type="OrthoDB" id="9801557at2"/>
<evidence type="ECO:0000313" key="2">
    <source>
        <dbReference type="EMBL" id="ABX08667.1"/>
    </source>
</evidence>
<feature type="transmembrane region" description="Helical" evidence="1">
    <location>
        <begin position="12"/>
        <end position="37"/>
    </location>
</feature>
<dbReference type="PANTHER" id="PTHR36178:SF1">
    <property type="entry name" value="SODIUM_GLUTAMATE SYMPORTER"/>
    <property type="match status" value="1"/>
</dbReference>
<dbReference type="RefSeq" id="WP_012195289.1">
    <property type="nucleotide sequence ID" value="NC_009976.1"/>
</dbReference>
<keyword evidence="3" id="KW-1185">Reference proteome</keyword>
<keyword evidence="1" id="KW-0812">Transmembrane</keyword>
<dbReference type="Proteomes" id="UP000000788">
    <property type="component" value="Chromosome"/>
</dbReference>
<keyword evidence="1" id="KW-0472">Membrane</keyword>
<feature type="transmembrane region" description="Helical" evidence="1">
    <location>
        <begin position="433"/>
        <end position="451"/>
    </location>
</feature>
<feature type="transmembrane region" description="Helical" evidence="1">
    <location>
        <begin position="116"/>
        <end position="139"/>
    </location>
</feature>
<dbReference type="KEGG" id="pmj:P9211_07361"/>
<dbReference type="GO" id="GO:0016020">
    <property type="term" value="C:membrane"/>
    <property type="evidence" value="ECO:0007669"/>
    <property type="project" value="InterPro"/>
</dbReference>
<evidence type="ECO:0000313" key="3">
    <source>
        <dbReference type="Proteomes" id="UP000000788"/>
    </source>
</evidence>
<dbReference type="AlphaFoldDB" id="A9BA05"/>
<protein>
    <submittedName>
        <fullName evidence="2">Possible sodium:solute symporter, ESS family</fullName>
    </submittedName>
</protein>
<gene>
    <name evidence="2" type="ordered locus">P9211_07361</name>
</gene>
<feature type="transmembrane region" description="Helical" evidence="1">
    <location>
        <begin position="233"/>
        <end position="254"/>
    </location>
</feature>
<dbReference type="eggNOG" id="COG0786">
    <property type="taxonomic scope" value="Bacteria"/>
</dbReference>
<keyword evidence="1" id="KW-1133">Transmembrane helix</keyword>
<dbReference type="GO" id="GO:0015813">
    <property type="term" value="P:L-glutamate transmembrane transport"/>
    <property type="evidence" value="ECO:0007669"/>
    <property type="project" value="InterPro"/>
</dbReference>
<sequence>MNSVLNDLNIELYFTSIPYLWLALSVFVIFAILLFISRQFESALRFERLGIPIALLIGIITLLIGPFGIIPLLPQAVTDIWDDFPTPLLTLVFATLMLGRPIPARQGLFEPVAKQALLGFLLGFGQYLVGGVVVLLVLIPYMGVDPLMGCLIEVGFEGGHGAAAVMGESFRHIGFSKGLDLGLAMATIGLLSSTIFGSALIIIGRFLGWIIPSEHSHDPKNDSEKILSIDQQFRLILINFAFIGLAVLIGLTLLNLFRLIGEYLGGTIQSVSSTFPVFPLALFGSLLIRFLLEKTNNTELVSSILQREIGILSTDLLIITAMAGLNLPLISNNWMSLTLLSIAGLTWNLFAMFLFARISFGERWFERSIIEFGNATGVAASGILLLRLADPEDKTNTLPIFSIKQLFLQPLLSGGLITVIAPIAIMSIGLAQWTELCGLMTVLFILFGFLLQNRDF</sequence>
<accession>A9BA05</accession>
<feature type="transmembrane region" description="Helical" evidence="1">
    <location>
        <begin position="337"/>
        <end position="356"/>
    </location>
</feature>
<dbReference type="EMBL" id="CP000878">
    <property type="protein sequence ID" value="ABX08667.1"/>
    <property type="molecule type" value="Genomic_DNA"/>
</dbReference>
<dbReference type="InterPro" id="IPR004445">
    <property type="entry name" value="GltS"/>
</dbReference>
<name>A9BA05_PROM4</name>
<feature type="transmembrane region" description="Helical" evidence="1">
    <location>
        <begin position="84"/>
        <end position="104"/>
    </location>
</feature>
<dbReference type="HOGENOM" id="CLU_034503_0_0_3"/>
<feature type="transmembrane region" description="Helical" evidence="1">
    <location>
        <begin position="183"/>
        <end position="212"/>
    </location>
</feature>